<protein>
    <recommendedName>
        <fullName evidence="6">Ribosomal RNA small subunit methyltransferase G</fullName>
        <ecNumber evidence="6">2.1.1.-</ecNumber>
    </recommendedName>
    <alternativeName>
        <fullName evidence="6">16S rRNA 7-methylguanosine methyltransferase</fullName>
        <shortName evidence="6">16S rRNA m7G methyltransferase</shortName>
    </alternativeName>
</protein>
<feature type="binding site" evidence="6">
    <location>
        <position position="104"/>
    </location>
    <ligand>
        <name>S-adenosyl-L-methionine</name>
        <dbReference type="ChEBI" id="CHEBI:59789"/>
    </ligand>
</feature>
<evidence type="ECO:0000256" key="3">
    <source>
        <dbReference type="ARBA" id="ARBA00022603"/>
    </source>
</evidence>
<dbReference type="Proteomes" id="UP000277766">
    <property type="component" value="Unassembled WGS sequence"/>
</dbReference>
<evidence type="ECO:0000256" key="1">
    <source>
        <dbReference type="ARBA" id="ARBA00022490"/>
    </source>
</evidence>
<proteinExistence type="inferred from homology"/>
<dbReference type="OrthoDB" id="9808773at2"/>
<evidence type="ECO:0000256" key="5">
    <source>
        <dbReference type="ARBA" id="ARBA00022691"/>
    </source>
</evidence>
<dbReference type="HAMAP" id="MF_00074">
    <property type="entry name" value="16SrRNA_methyltr_G"/>
    <property type="match status" value="1"/>
</dbReference>
<evidence type="ECO:0000313" key="7">
    <source>
        <dbReference type="EMBL" id="RTR25737.1"/>
    </source>
</evidence>
<reference evidence="7 8" key="1">
    <citation type="submission" date="2018-12" db="EMBL/GenBank/DDBJ databases">
        <title>Deinococcus radiophilus ATCC 27603 genome sequencing and assembly.</title>
        <authorList>
            <person name="Maclea K.S."/>
            <person name="Maynard C.R."/>
        </authorList>
    </citation>
    <scope>NUCLEOTIDE SEQUENCE [LARGE SCALE GENOMIC DNA]</scope>
    <source>
        <strain evidence="7 8">ATCC 27603</strain>
    </source>
</reference>
<feature type="binding site" evidence="6">
    <location>
        <position position="99"/>
    </location>
    <ligand>
        <name>S-adenosyl-L-methionine</name>
        <dbReference type="ChEBI" id="CHEBI:59789"/>
    </ligand>
</feature>
<keyword evidence="2 6" id="KW-0698">rRNA processing</keyword>
<sequence length="261" mass="27722">MPADALADSAPSGTELSGEALDLLHEGAQALGVSLSPAQLKQFVTLYGLLRQGATQMNLTALHSERDVVLKHFVDSLGALQATLWKEPERSSLQVLDLGTGAGFPALPLAISCPALKMTAMDATQKKVAFVERTAEALGLTVRGLSGRAEDLGQDPIHRGRYDVVVTRAVASLPVLAELALPLLKEGGWLIAQKGQLEDAEVAQGERAISLLGGELHPIQRSHLPFLGDARALVQVHKVAPTPAKYPRRPGIPNKRPLGNE</sequence>
<name>A0A3S0KFT1_9DEIO</name>
<feature type="binding site" evidence="6">
    <location>
        <begin position="149"/>
        <end position="150"/>
    </location>
    <ligand>
        <name>S-adenosyl-L-methionine</name>
        <dbReference type="ChEBI" id="CHEBI:59789"/>
    </ligand>
</feature>
<keyword evidence="8" id="KW-1185">Reference proteome</keyword>
<dbReference type="CDD" id="cd02440">
    <property type="entry name" value="AdoMet_MTases"/>
    <property type="match status" value="1"/>
</dbReference>
<dbReference type="SUPFAM" id="SSF53335">
    <property type="entry name" value="S-adenosyl-L-methionine-dependent methyltransferases"/>
    <property type="match status" value="1"/>
</dbReference>
<dbReference type="InterPro" id="IPR003682">
    <property type="entry name" value="rRNA_ssu_MeTfrase_G"/>
</dbReference>
<keyword evidence="3 6" id="KW-0489">Methyltransferase</keyword>
<feature type="binding site" evidence="6">
    <location>
        <begin position="122"/>
        <end position="124"/>
    </location>
    <ligand>
        <name>S-adenosyl-L-methionine</name>
        <dbReference type="ChEBI" id="CHEBI:59789"/>
    </ligand>
</feature>
<dbReference type="FunFam" id="3.40.50.150:FF:000041">
    <property type="entry name" value="Ribosomal RNA small subunit methyltransferase G"/>
    <property type="match status" value="1"/>
</dbReference>
<comment type="function">
    <text evidence="6">Specifically methylates the N7 position of a guanine in 16S rRNA.</text>
</comment>
<keyword evidence="5 6" id="KW-0949">S-adenosyl-L-methionine</keyword>
<dbReference type="RefSeq" id="WP_126352590.1">
    <property type="nucleotide sequence ID" value="NZ_CP086380.1"/>
</dbReference>
<dbReference type="EMBL" id="RXPE01000022">
    <property type="protein sequence ID" value="RTR25737.1"/>
    <property type="molecule type" value="Genomic_DNA"/>
</dbReference>
<dbReference type="GO" id="GO:0070043">
    <property type="term" value="F:rRNA (guanine-N7-)-methyltransferase activity"/>
    <property type="evidence" value="ECO:0007669"/>
    <property type="project" value="UniProtKB-UniRule"/>
</dbReference>
<comment type="caution">
    <text evidence="7">The sequence shown here is derived from an EMBL/GenBank/DDBJ whole genome shotgun (WGS) entry which is preliminary data.</text>
</comment>
<dbReference type="GO" id="GO:0005829">
    <property type="term" value="C:cytosol"/>
    <property type="evidence" value="ECO:0007669"/>
    <property type="project" value="TreeGrafter"/>
</dbReference>
<evidence type="ECO:0000256" key="6">
    <source>
        <dbReference type="HAMAP-Rule" id="MF_00074"/>
    </source>
</evidence>
<evidence type="ECO:0000313" key="8">
    <source>
        <dbReference type="Proteomes" id="UP000277766"/>
    </source>
</evidence>
<accession>A0A3S0KFT1</accession>
<comment type="similarity">
    <text evidence="6">Belongs to the methyltransferase superfamily. RNA methyltransferase RsmG family.</text>
</comment>
<gene>
    <name evidence="6 7" type="primary">rsmG</name>
    <name evidence="7" type="ORF">EJ104_09915</name>
</gene>
<dbReference type="EC" id="2.1.1.-" evidence="6"/>
<organism evidence="7 8">
    <name type="scientific">Deinococcus radiophilus</name>
    <dbReference type="NCBI Taxonomy" id="32062"/>
    <lineage>
        <taxon>Bacteria</taxon>
        <taxon>Thermotogati</taxon>
        <taxon>Deinococcota</taxon>
        <taxon>Deinococci</taxon>
        <taxon>Deinococcales</taxon>
        <taxon>Deinococcaceae</taxon>
        <taxon>Deinococcus</taxon>
    </lineage>
</organism>
<dbReference type="Gene3D" id="3.40.50.150">
    <property type="entry name" value="Vaccinia Virus protein VP39"/>
    <property type="match status" value="1"/>
</dbReference>
<dbReference type="Pfam" id="PF02527">
    <property type="entry name" value="GidB"/>
    <property type="match status" value="1"/>
</dbReference>
<dbReference type="AlphaFoldDB" id="A0A3S0KFT1"/>
<dbReference type="NCBIfam" id="TIGR00138">
    <property type="entry name" value="rsmG_gidB"/>
    <property type="match status" value="1"/>
</dbReference>
<dbReference type="PANTHER" id="PTHR31760">
    <property type="entry name" value="S-ADENOSYL-L-METHIONINE-DEPENDENT METHYLTRANSFERASES SUPERFAMILY PROTEIN"/>
    <property type="match status" value="1"/>
</dbReference>
<evidence type="ECO:0000256" key="2">
    <source>
        <dbReference type="ARBA" id="ARBA00022552"/>
    </source>
</evidence>
<keyword evidence="4 6" id="KW-0808">Transferase</keyword>
<keyword evidence="1 6" id="KW-0963">Cytoplasm</keyword>
<dbReference type="PIRSF" id="PIRSF003078">
    <property type="entry name" value="GidB"/>
    <property type="match status" value="1"/>
</dbReference>
<dbReference type="InterPro" id="IPR029063">
    <property type="entry name" value="SAM-dependent_MTases_sf"/>
</dbReference>
<evidence type="ECO:0000256" key="4">
    <source>
        <dbReference type="ARBA" id="ARBA00022679"/>
    </source>
</evidence>
<comment type="subcellular location">
    <subcellularLocation>
        <location evidence="6">Cytoplasm</location>
    </subcellularLocation>
</comment>
<feature type="binding site" evidence="6">
    <location>
        <position position="168"/>
    </location>
    <ligand>
        <name>S-adenosyl-L-methionine</name>
        <dbReference type="ChEBI" id="CHEBI:59789"/>
    </ligand>
</feature>
<dbReference type="PANTHER" id="PTHR31760:SF0">
    <property type="entry name" value="S-ADENOSYL-L-METHIONINE-DEPENDENT METHYLTRANSFERASES SUPERFAMILY PROTEIN"/>
    <property type="match status" value="1"/>
</dbReference>